<organism evidence="3 4">
    <name type="scientific">Pseudonocardia acidicola</name>
    <dbReference type="NCBI Taxonomy" id="2724939"/>
    <lineage>
        <taxon>Bacteria</taxon>
        <taxon>Bacillati</taxon>
        <taxon>Actinomycetota</taxon>
        <taxon>Actinomycetes</taxon>
        <taxon>Pseudonocardiales</taxon>
        <taxon>Pseudonocardiaceae</taxon>
        <taxon>Pseudonocardia</taxon>
    </lineage>
</organism>
<keyword evidence="4" id="KW-1185">Reference proteome</keyword>
<dbReference type="EMBL" id="JAAXLA010000079">
    <property type="protein sequence ID" value="NMI01255.1"/>
    <property type="molecule type" value="Genomic_DNA"/>
</dbReference>
<feature type="region of interest" description="Disordered" evidence="1">
    <location>
        <begin position="27"/>
        <end position="65"/>
    </location>
</feature>
<dbReference type="InterPro" id="IPR012338">
    <property type="entry name" value="Beta-lactam/transpept-like"/>
</dbReference>
<evidence type="ECO:0000256" key="1">
    <source>
        <dbReference type="SAM" id="MobiDB-lite"/>
    </source>
</evidence>
<accession>A0ABX1SLV4</accession>
<dbReference type="Gene3D" id="3.40.710.10">
    <property type="entry name" value="DD-peptidase/beta-lactamase superfamily"/>
    <property type="match status" value="1"/>
</dbReference>
<evidence type="ECO:0008006" key="5">
    <source>
        <dbReference type="Google" id="ProtNLM"/>
    </source>
</evidence>
<dbReference type="RefSeq" id="WP_169384716.1">
    <property type="nucleotide sequence ID" value="NZ_JAAXLA010000079.1"/>
</dbReference>
<feature type="compositionally biased region" description="Low complexity" evidence="1">
    <location>
        <begin position="27"/>
        <end position="41"/>
    </location>
</feature>
<comment type="caution">
    <text evidence="3">The sequence shown here is derived from an EMBL/GenBank/DDBJ whole genome shotgun (WGS) entry which is preliminary data.</text>
</comment>
<reference evidence="3 4" key="1">
    <citation type="submission" date="2020-04" db="EMBL/GenBank/DDBJ databases">
        <authorList>
            <person name="Klaysubun C."/>
            <person name="Duangmal K."/>
            <person name="Lipun K."/>
        </authorList>
    </citation>
    <scope>NUCLEOTIDE SEQUENCE [LARGE SCALE GENOMIC DNA]</scope>
    <source>
        <strain evidence="3 4">K10HN5</strain>
    </source>
</reference>
<evidence type="ECO:0000256" key="2">
    <source>
        <dbReference type="SAM" id="SignalP"/>
    </source>
</evidence>
<name>A0ABX1SLV4_9PSEU</name>
<dbReference type="Proteomes" id="UP000820669">
    <property type="component" value="Unassembled WGS sequence"/>
</dbReference>
<gene>
    <name evidence="3" type="ORF">HF526_28745</name>
</gene>
<keyword evidence="2" id="KW-0732">Signal</keyword>
<evidence type="ECO:0000313" key="4">
    <source>
        <dbReference type="Proteomes" id="UP000820669"/>
    </source>
</evidence>
<feature type="chain" id="PRO_5046482702" description="Beta-lactamase family protein" evidence="2">
    <location>
        <begin position="24"/>
        <end position="321"/>
    </location>
</feature>
<sequence>MTSLSGVVCVSALLLVAPLSATAGDGDTAGAQASAWAGPAGRPTGSRLEADPADPAGDDPDGDQTAQWVPAAPAVTGLPQAAVRAAEAVAVSTTHLAIAVLDRDTGELATGTNGTEALYTASLSKLVVAVDVLERHRLEGLTVTDADLALFRRALGPSDDSAMNVLWNRFDGAHAAGRLTDRLELTGTADPADPSQWGEMLVSAADHVRLWEYVLDEMDPTDSEFLLSALGAAPARAADGFAQDFGLLAPAVDGAGGPGAVAKQGWMCCLSRQYYLHSVGMLGAGAHHLVVLLSRQPRGVSWPAARAELTRIATEVVRVLD</sequence>
<evidence type="ECO:0000313" key="3">
    <source>
        <dbReference type="EMBL" id="NMI01255.1"/>
    </source>
</evidence>
<proteinExistence type="predicted"/>
<dbReference type="SUPFAM" id="SSF56601">
    <property type="entry name" value="beta-lactamase/transpeptidase-like"/>
    <property type="match status" value="1"/>
</dbReference>
<feature type="signal peptide" evidence="2">
    <location>
        <begin position="1"/>
        <end position="23"/>
    </location>
</feature>
<protein>
    <recommendedName>
        <fullName evidence="5">Beta-lactamase family protein</fullName>
    </recommendedName>
</protein>